<evidence type="ECO:0000256" key="10">
    <source>
        <dbReference type="ARBA" id="ARBA00022840"/>
    </source>
</evidence>
<dbReference type="AlphaFoldDB" id="A0A1W0XBJ0"/>
<dbReference type="PRINTS" id="PR00109">
    <property type="entry name" value="TYRKINASE"/>
</dbReference>
<dbReference type="PROSITE" id="PS00107">
    <property type="entry name" value="PROTEIN_KINASE_ATP"/>
    <property type="match status" value="1"/>
</dbReference>
<evidence type="ECO:0000256" key="4">
    <source>
        <dbReference type="ARBA" id="ARBA00022679"/>
    </source>
</evidence>
<keyword evidence="6" id="KW-0732">Signal</keyword>
<reference evidence="29" key="1">
    <citation type="submission" date="2017-01" db="EMBL/GenBank/DDBJ databases">
        <title>Comparative genomics of anhydrobiosis in the tardigrade Hypsibius dujardini.</title>
        <authorList>
            <person name="Yoshida Y."/>
            <person name="Koutsovoulos G."/>
            <person name="Laetsch D."/>
            <person name="Stevens L."/>
            <person name="Kumar S."/>
            <person name="Horikawa D."/>
            <person name="Ishino K."/>
            <person name="Komine S."/>
            <person name="Tomita M."/>
            <person name="Blaxter M."/>
            <person name="Arakawa K."/>
        </authorList>
    </citation>
    <scope>NUCLEOTIDE SEQUENCE [LARGE SCALE GENOMIC DNA]</scope>
    <source>
        <strain evidence="29">Z151</strain>
    </source>
</reference>
<dbReference type="PROSITE" id="PS50011">
    <property type="entry name" value="PROTEIN_KINASE_DOM"/>
    <property type="match status" value="1"/>
</dbReference>
<dbReference type="GO" id="GO:0043235">
    <property type="term" value="C:receptor complex"/>
    <property type="evidence" value="ECO:0007669"/>
    <property type="project" value="TreeGrafter"/>
</dbReference>
<dbReference type="InterPro" id="IPR020635">
    <property type="entry name" value="Tyr_kinase_cat_dom"/>
</dbReference>
<dbReference type="Pfam" id="PF07714">
    <property type="entry name" value="PK_Tyr_Ser-Thr"/>
    <property type="match status" value="1"/>
</dbReference>
<dbReference type="InterPro" id="IPR011009">
    <property type="entry name" value="Kinase-like_dom_sf"/>
</dbReference>
<dbReference type="Proteomes" id="UP000192578">
    <property type="component" value="Unassembled WGS sequence"/>
</dbReference>
<keyword evidence="22" id="KW-0479">Metal-binding</keyword>
<evidence type="ECO:0000256" key="24">
    <source>
        <dbReference type="PROSITE-ProRule" id="PRU10141"/>
    </source>
</evidence>
<dbReference type="PROSITE" id="PS00109">
    <property type="entry name" value="PROTEIN_KINASE_TYR"/>
    <property type="match status" value="1"/>
</dbReference>
<dbReference type="CDD" id="cd11304">
    <property type="entry name" value="Cadherin_repeat"/>
    <property type="match status" value="1"/>
</dbReference>
<keyword evidence="14" id="KW-1015">Disulfide bond</keyword>
<comment type="catalytic activity">
    <reaction evidence="18">
        <text>L-tyrosyl-[protein] + ATP = O-phospho-L-tyrosyl-[protein] + ADP + H(+)</text>
        <dbReference type="Rhea" id="RHEA:10596"/>
        <dbReference type="Rhea" id="RHEA-COMP:10136"/>
        <dbReference type="Rhea" id="RHEA-COMP:20101"/>
        <dbReference type="ChEBI" id="CHEBI:15378"/>
        <dbReference type="ChEBI" id="CHEBI:30616"/>
        <dbReference type="ChEBI" id="CHEBI:46858"/>
        <dbReference type="ChEBI" id="CHEBI:61978"/>
        <dbReference type="ChEBI" id="CHEBI:456216"/>
        <dbReference type="EC" id="2.7.10.1"/>
    </reaction>
</comment>
<feature type="active site" description="Proton acceptor" evidence="20">
    <location>
        <position position="531"/>
    </location>
</feature>
<keyword evidence="11" id="KW-1133">Transmembrane helix</keyword>
<evidence type="ECO:0000256" key="22">
    <source>
        <dbReference type="PIRSR" id="PIRSR000615-3"/>
    </source>
</evidence>
<name>A0A1W0XBJ0_HYPEX</name>
<dbReference type="InterPro" id="IPR015919">
    <property type="entry name" value="Cadherin-like_sf"/>
</dbReference>
<dbReference type="GO" id="GO:0004714">
    <property type="term" value="F:transmembrane receptor protein tyrosine kinase activity"/>
    <property type="evidence" value="ECO:0007669"/>
    <property type="project" value="UniProtKB-EC"/>
</dbReference>
<feature type="binding site" evidence="22">
    <location>
        <position position="536"/>
    </location>
    <ligand>
        <name>Mg(2+)</name>
        <dbReference type="ChEBI" id="CHEBI:18420"/>
    </ligand>
</feature>
<evidence type="ECO:0000256" key="25">
    <source>
        <dbReference type="SAM" id="MobiDB-lite"/>
    </source>
</evidence>
<dbReference type="InterPro" id="IPR001245">
    <property type="entry name" value="Ser-Thr/Tyr_kinase_cat_dom"/>
</dbReference>
<keyword evidence="8 21" id="KW-0547">Nucleotide-binding</keyword>
<dbReference type="GO" id="GO:0005886">
    <property type="term" value="C:plasma membrane"/>
    <property type="evidence" value="ECO:0007669"/>
    <property type="project" value="TreeGrafter"/>
</dbReference>
<keyword evidence="15 28" id="KW-0675">Receptor</keyword>
<evidence type="ECO:0000256" key="16">
    <source>
        <dbReference type="ARBA" id="ARBA00023180"/>
    </source>
</evidence>
<feature type="domain" description="Cadherin" evidence="27">
    <location>
        <begin position="52"/>
        <end position="162"/>
    </location>
</feature>
<evidence type="ECO:0000256" key="1">
    <source>
        <dbReference type="ARBA" id="ARBA00004167"/>
    </source>
</evidence>
<evidence type="ECO:0000256" key="5">
    <source>
        <dbReference type="ARBA" id="ARBA00022692"/>
    </source>
</evidence>
<keyword evidence="13" id="KW-0829">Tyrosine-protein kinase</keyword>
<protein>
    <recommendedName>
        <fullName evidence="2">receptor protein-tyrosine kinase</fullName>
        <ecNumber evidence="2">2.7.10.1</ecNumber>
    </recommendedName>
</protein>
<dbReference type="GO" id="GO:0007169">
    <property type="term" value="P:cell surface receptor protein tyrosine kinase signaling pathway"/>
    <property type="evidence" value="ECO:0007669"/>
    <property type="project" value="TreeGrafter"/>
</dbReference>
<dbReference type="GO" id="GO:0007156">
    <property type="term" value="P:homophilic cell adhesion via plasma membrane adhesion molecules"/>
    <property type="evidence" value="ECO:0007669"/>
    <property type="project" value="InterPro"/>
</dbReference>
<feature type="binding site" evidence="21">
    <location>
        <position position="535"/>
    </location>
    <ligand>
        <name>ATP</name>
        <dbReference type="ChEBI" id="CHEBI:30616"/>
    </ligand>
</feature>
<dbReference type="Gene3D" id="3.30.200.20">
    <property type="entry name" value="Phosphorylase Kinase, domain 1"/>
    <property type="match status" value="1"/>
</dbReference>
<evidence type="ECO:0000256" key="19">
    <source>
        <dbReference type="ARBA" id="ARBA00056965"/>
    </source>
</evidence>
<comment type="caution">
    <text evidence="28">The sequence shown here is derived from an EMBL/GenBank/DDBJ whole genome shotgun (WGS) entry which is preliminary data.</text>
</comment>
<keyword evidence="4" id="KW-0808">Transferase</keyword>
<dbReference type="EC" id="2.7.10.1" evidence="2"/>
<evidence type="ECO:0000313" key="29">
    <source>
        <dbReference type="Proteomes" id="UP000192578"/>
    </source>
</evidence>
<comment type="function">
    <text evidence="19">Receptor for basic fibroblast growth factor.</text>
</comment>
<dbReference type="FunFam" id="3.30.200.20:FF:000593">
    <property type="entry name" value="Predicted protein"/>
    <property type="match status" value="1"/>
</dbReference>
<dbReference type="EMBL" id="MTYJ01000005">
    <property type="protein sequence ID" value="OQV24800.1"/>
    <property type="molecule type" value="Genomic_DNA"/>
</dbReference>
<accession>A0A1W0XBJ0</accession>
<keyword evidence="29" id="KW-1185">Reference proteome</keyword>
<evidence type="ECO:0000256" key="14">
    <source>
        <dbReference type="ARBA" id="ARBA00023157"/>
    </source>
</evidence>
<organism evidence="28 29">
    <name type="scientific">Hypsibius exemplaris</name>
    <name type="common">Freshwater tardigrade</name>
    <dbReference type="NCBI Taxonomy" id="2072580"/>
    <lineage>
        <taxon>Eukaryota</taxon>
        <taxon>Metazoa</taxon>
        <taxon>Ecdysozoa</taxon>
        <taxon>Tardigrada</taxon>
        <taxon>Eutardigrada</taxon>
        <taxon>Parachela</taxon>
        <taxon>Hypsibioidea</taxon>
        <taxon>Hypsibiidae</taxon>
        <taxon>Hypsibius</taxon>
    </lineage>
</organism>
<evidence type="ECO:0000256" key="23">
    <source>
        <dbReference type="PROSITE-ProRule" id="PRU00043"/>
    </source>
</evidence>
<evidence type="ECO:0000259" key="26">
    <source>
        <dbReference type="PROSITE" id="PS50011"/>
    </source>
</evidence>
<dbReference type="SUPFAM" id="SSF49313">
    <property type="entry name" value="Cadherin-like"/>
    <property type="match status" value="1"/>
</dbReference>
<keyword evidence="17" id="KW-0393">Immunoglobulin domain</keyword>
<keyword evidence="22" id="KW-0460">Magnesium</keyword>
<feature type="binding site" evidence="21">
    <location>
        <begin position="400"/>
        <end position="407"/>
    </location>
    <ligand>
        <name>ATP</name>
        <dbReference type="ChEBI" id="CHEBI:30616"/>
    </ligand>
</feature>
<keyword evidence="5" id="KW-0812">Transmembrane</keyword>
<keyword evidence="9 28" id="KW-0418">Kinase</keyword>
<gene>
    <name evidence="28" type="ORF">BV898_01392</name>
</gene>
<dbReference type="InterPro" id="IPR017441">
    <property type="entry name" value="Protein_kinase_ATP_BS"/>
</dbReference>
<keyword evidence="12" id="KW-0472">Membrane</keyword>
<evidence type="ECO:0000256" key="18">
    <source>
        <dbReference type="ARBA" id="ARBA00051243"/>
    </source>
</evidence>
<comment type="subcellular location">
    <subcellularLocation>
        <location evidence="1">Membrane</location>
        <topology evidence="1">Single-pass membrane protein</topology>
    </subcellularLocation>
</comment>
<evidence type="ECO:0000259" key="27">
    <source>
        <dbReference type="PROSITE" id="PS50268"/>
    </source>
</evidence>
<sequence>MINIFAWIDMAHNGRIARALSVVFCALIGLTSAGTGFYPPNFNNGSPPPMLSSVPNAFRIPSSMPIGTEIWQFQTQARGPKKPEVYILSSVDPDAVGYFSINASTGILSLHKKPHLQNFPQFNLIVNVNDGGDISARLDFKVRVFPDDGTTAWPKRSVNPNIYVDHEGSPFGSQLPFLPILPPTEQKFAASTIPTLPASKVPSTESVTAAQTEYSFVTVRTTTKDRGRGPKFNSKTRIVNVQAEQELEEEQRETAAERERELRQQEEEAAAGKRLRNLGFLALIIPAGLGCWLWRRCRRKRKEPVNEKLTVVKSISADTDHSVCKTEDSLTIASDNQGTMMKKSLLAPTWSNSRYPYRRKSSGTSSVVHSGSDGYMRPIEVPTLIWEVSRERIRTLDLLGEGCFGQVYKAEAKEPSGETITVAVKTLKHNAIDKEKRDLLNELELMKTMEQHPNVVQLLGCCTQSDPIYVIMEYVAFGKLLSVLRRSRNSHYYGNMKDESSLLTAHDLTSFGFQVARGMEYLSQKGILHRDLAARNILVDEELVCKVCDFGLARDIADDHIYERKSEGRLPIRWMAPESLFDNIFTTKSDVWSFGILLWEIATLGSTPYPGIKGWKQVMDKIREGYRPEQPTHCKRELYHVMYSCWHADPNLRPLFSNLAEQLGGLLGADQDYLDLNHFPENSYENSYPIMTDEVDEKV</sequence>
<dbReference type="PANTHER" id="PTHR24416:SF621">
    <property type="entry name" value="TYROSINE KINASE RECEPTOR CAD96CA"/>
    <property type="match status" value="1"/>
</dbReference>
<feature type="domain" description="Protein kinase" evidence="26">
    <location>
        <begin position="393"/>
        <end position="674"/>
    </location>
</feature>
<dbReference type="InterPro" id="IPR000719">
    <property type="entry name" value="Prot_kinase_dom"/>
</dbReference>
<evidence type="ECO:0000256" key="6">
    <source>
        <dbReference type="ARBA" id="ARBA00022729"/>
    </source>
</evidence>
<dbReference type="Gene3D" id="1.10.510.10">
    <property type="entry name" value="Transferase(Phosphotransferase) domain 1"/>
    <property type="match status" value="1"/>
</dbReference>
<dbReference type="PANTHER" id="PTHR24416">
    <property type="entry name" value="TYROSINE-PROTEIN KINASE RECEPTOR"/>
    <property type="match status" value="1"/>
</dbReference>
<evidence type="ECO:0000256" key="15">
    <source>
        <dbReference type="ARBA" id="ARBA00023170"/>
    </source>
</evidence>
<feature type="binding site" evidence="22">
    <location>
        <position position="549"/>
    </location>
    <ligand>
        <name>Mg(2+)</name>
        <dbReference type="ChEBI" id="CHEBI:18420"/>
    </ligand>
</feature>
<evidence type="ECO:0000256" key="21">
    <source>
        <dbReference type="PIRSR" id="PIRSR000615-2"/>
    </source>
</evidence>
<evidence type="ECO:0000313" key="28">
    <source>
        <dbReference type="EMBL" id="OQV24800.1"/>
    </source>
</evidence>
<dbReference type="GO" id="GO:0005509">
    <property type="term" value="F:calcium ion binding"/>
    <property type="evidence" value="ECO:0007669"/>
    <property type="project" value="UniProtKB-UniRule"/>
</dbReference>
<proteinExistence type="predicted"/>
<evidence type="ECO:0000256" key="12">
    <source>
        <dbReference type="ARBA" id="ARBA00023136"/>
    </source>
</evidence>
<dbReference type="CDD" id="cd00192">
    <property type="entry name" value="PTKc"/>
    <property type="match status" value="1"/>
</dbReference>
<dbReference type="OrthoDB" id="3256376at2759"/>
<dbReference type="InterPro" id="IPR008266">
    <property type="entry name" value="Tyr_kinase_AS"/>
</dbReference>
<evidence type="ECO:0000256" key="20">
    <source>
        <dbReference type="PIRSR" id="PIRSR000615-1"/>
    </source>
</evidence>
<feature type="region of interest" description="Disordered" evidence="25">
    <location>
        <begin position="245"/>
        <end position="265"/>
    </location>
</feature>
<evidence type="ECO:0000256" key="7">
    <source>
        <dbReference type="ARBA" id="ARBA00022737"/>
    </source>
</evidence>
<dbReference type="InterPro" id="IPR050122">
    <property type="entry name" value="RTK"/>
</dbReference>
<keyword evidence="16" id="KW-0325">Glycoprotein</keyword>
<dbReference type="Gene3D" id="2.60.40.60">
    <property type="entry name" value="Cadherins"/>
    <property type="match status" value="1"/>
</dbReference>
<feature type="binding site" evidence="21 24">
    <location>
        <position position="425"/>
    </location>
    <ligand>
        <name>ATP</name>
        <dbReference type="ChEBI" id="CHEBI:30616"/>
    </ligand>
</feature>
<feature type="compositionally biased region" description="Basic and acidic residues" evidence="25">
    <location>
        <begin position="252"/>
        <end position="265"/>
    </location>
</feature>
<dbReference type="GO" id="GO:0005524">
    <property type="term" value="F:ATP binding"/>
    <property type="evidence" value="ECO:0007669"/>
    <property type="project" value="UniProtKB-UniRule"/>
</dbReference>
<keyword evidence="23" id="KW-0106">Calcium</keyword>
<evidence type="ECO:0000256" key="2">
    <source>
        <dbReference type="ARBA" id="ARBA00011902"/>
    </source>
</evidence>
<dbReference type="SMART" id="SM00219">
    <property type="entry name" value="TyrKc"/>
    <property type="match status" value="1"/>
</dbReference>
<evidence type="ECO:0000256" key="13">
    <source>
        <dbReference type="ARBA" id="ARBA00023137"/>
    </source>
</evidence>
<dbReference type="PROSITE" id="PS50268">
    <property type="entry name" value="CADHERIN_2"/>
    <property type="match status" value="1"/>
</dbReference>
<evidence type="ECO:0000256" key="17">
    <source>
        <dbReference type="ARBA" id="ARBA00023319"/>
    </source>
</evidence>
<evidence type="ECO:0000256" key="9">
    <source>
        <dbReference type="ARBA" id="ARBA00022777"/>
    </source>
</evidence>
<evidence type="ECO:0000256" key="8">
    <source>
        <dbReference type="ARBA" id="ARBA00022741"/>
    </source>
</evidence>
<dbReference type="FunFam" id="1.10.510.10:FF:000462">
    <property type="entry name" value="Receptor tyrosine kinase"/>
    <property type="match status" value="1"/>
</dbReference>
<evidence type="ECO:0000256" key="3">
    <source>
        <dbReference type="ARBA" id="ARBA00022553"/>
    </source>
</evidence>
<dbReference type="InterPro" id="IPR002126">
    <property type="entry name" value="Cadherin-like_dom"/>
</dbReference>
<evidence type="ECO:0000256" key="11">
    <source>
        <dbReference type="ARBA" id="ARBA00022989"/>
    </source>
</evidence>
<keyword evidence="7" id="KW-0677">Repeat</keyword>
<keyword evidence="3" id="KW-0597">Phosphoprotein</keyword>
<keyword evidence="10 21" id="KW-0067">ATP-binding</keyword>
<dbReference type="SUPFAM" id="SSF56112">
    <property type="entry name" value="Protein kinase-like (PK-like)"/>
    <property type="match status" value="1"/>
</dbReference>